<accession>A0A060QET3</accession>
<organism evidence="2 3">
    <name type="scientific">Asaia bogorensis</name>
    <dbReference type="NCBI Taxonomy" id="91915"/>
    <lineage>
        <taxon>Bacteria</taxon>
        <taxon>Pseudomonadati</taxon>
        <taxon>Pseudomonadota</taxon>
        <taxon>Alphaproteobacteria</taxon>
        <taxon>Acetobacterales</taxon>
        <taxon>Acetobacteraceae</taxon>
        <taxon>Asaia</taxon>
    </lineage>
</organism>
<evidence type="ECO:0000313" key="3">
    <source>
        <dbReference type="Proteomes" id="UP000027583"/>
    </source>
</evidence>
<sequence length="732" mass="79178">MAEAGVMREFLVSLGWTVDQTGQKRFQNSLKGADQAATSLGDTLKILAEVLIDIHEQLTSASGAAHLYRDALSKVGTAVEQTSKKSSFLTKAGEAANQMMVIGQRIALSAGAAFLAESAAVFKTASAYSRLGYESQIAMSSVSGMQSFSYAVGQMGGSAEAARGSLQAMGNFLRSNPGGESFIARLGVQTRDTHGELRDTADVMQDLAKQFQAEPYYQAKAQAGVLGIDENTLQAMRRGLGQFGSEYRDIYRRAGVDQNQAARSSATFMQQLRSLGLVFQALRDKVAISLERGVGGDIVRFRKLMLENFDRITDIIVRATRFILALGDALAQLFGRGVGILSDLWDHFNNLDQSTRTWIVTIGALGAAWRLLNRGFLATPLGRLLAIGGAIIALYDDYKTWKAGGTSLIDWAQWKPGIDAAMDALHQIGVLFDDMWPRAQRWLAPFNRFMRTELATTFKQIVALVNGTAKAFDDLLHGNFRKVGSDVRDAYREFHKQALIDQDATGNMLGDYGGMVGIPQRAESGLAYLLGQGFDRTHALAVLGNLQQESGLNTSARNGSHAGLAQWDEPRQKAILAGTGIDVTKAGYIDQLKALVWEMRQGGEKGAGKRFMETSGLEAATGFFAQNIERSGENPGDLGFDRRIAYARAMDSRYVVTGGSDGKPISVTANIPQGQNAAPPANQSTGQPVTVTQTNHITVNGSHNPEQTGQSILRVQNQASANLVRNAKTRLM</sequence>
<dbReference type="InterPro" id="IPR041219">
    <property type="entry name" value="Phage_lysozyme2"/>
</dbReference>
<reference evidence="2 3" key="2">
    <citation type="journal article" date="2014" name="PLoS ONE">
        <title>Evolution of mitochondria reconstructed from the energy metabolism of living bacteria.</title>
        <authorList>
            <person name="Degli Esposti M."/>
            <person name="Chouaia B."/>
            <person name="Comandatore F."/>
            <person name="Crotti E."/>
            <person name="Sassera D."/>
            <person name="Lievens P.M."/>
            <person name="Daffonchio D."/>
            <person name="Bandi C."/>
        </authorList>
    </citation>
    <scope>NUCLEOTIDE SEQUENCE [LARGE SCALE GENOMIC DNA]</scope>
    <source>
        <strain evidence="2 3">SF2.1</strain>
    </source>
</reference>
<dbReference type="Proteomes" id="UP000027583">
    <property type="component" value="Unassembled WGS sequence"/>
</dbReference>
<dbReference type="RefSeq" id="WP_023977181.1">
    <property type="nucleotide sequence ID" value="NZ_CBLX010000009.1"/>
</dbReference>
<dbReference type="EMBL" id="CBLX010000009">
    <property type="protein sequence ID" value="CDG39634.1"/>
    <property type="molecule type" value="Genomic_DNA"/>
</dbReference>
<evidence type="ECO:0000259" key="1">
    <source>
        <dbReference type="Pfam" id="PF18013"/>
    </source>
</evidence>
<reference evidence="2 3" key="1">
    <citation type="journal article" date="2014" name="Genome Biol. Evol.">
        <title>Acetic acid bacteria genomes reveal functional traits for adaptation to life in insect guts.</title>
        <authorList>
            <person name="Chouaia B."/>
            <person name="Gaiarsa S."/>
            <person name="Crotti E."/>
            <person name="Comandatore F."/>
            <person name="Degli Esposti M."/>
            <person name="Ricci I."/>
            <person name="Alma A."/>
            <person name="Favia G."/>
            <person name="Bandi C."/>
            <person name="Daffonchio D."/>
        </authorList>
    </citation>
    <scope>NUCLEOTIDE SEQUENCE [LARGE SCALE GENOMIC DNA]</scope>
    <source>
        <strain evidence="2 3">SF2.1</strain>
    </source>
</reference>
<protein>
    <recommendedName>
        <fullName evidence="1">Phage tail lysozyme domain-containing protein</fullName>
    </recommendedName>
</protein>
<proteinExistence type="predicted"/>
<name>A0A060QET3_9PROT</name>
<gene>
    <name evidence="2" type="ORF">ASAP_1589</name>
</gene>
<comment type="caution">
    <text evidence="2">The sequence shown here is derived from an EMBL/GenBank/DDBJ whole genome shotgun (WGS) entry which is preliminary data.</text>
</comment>
<feature type="domain" description="Phage tail lysozyme" evidence="1">
    <location>
        <begin position="521"/>
        <end position="649"/>
    </location>
</feature>
<dbReference type="AlphaFoldDB" id="A0A060QET3"/>
<evidence type="ECO:0000313" key="2">
    <source>
        <dbReference type="EMBL" id="CDG39634.1"/>
    </source>
</evidence>
<dbReference type="Pfam" id="PF18013">
    <property type="entry name" value="Phage_lysozyme2"/>
    <property type="match status" value="1"/>
</dbReference>
<dbReference type="eggNOG" id="COG5283">
    <property type="taxonomic scope" value="Bacteria"/>
</dbReference>
<dbReference type="Gene3D" id="1.10.530.10">
    <property type="match status" value="1"/>
</dbReference>